<dbReference type="EMBL" id="WIGN01000202">
    <property type="protein sequence ID" value="KAF6804679.1"/>
    <property type="molecule type" value="Genomic_DNA"/>
</dbReference>
<dbReference type="Pfam" id="PF04525">
    <property type="entry name" value="LOR"/>
    <property type="match status" value="1"/>
</dbReference>
<dbReference type="Proteomes" id="UP000652219">
    <property type="component" value="Unassembled WGS sequence"/>
</dbReference>
<organism evidence="4 5">
    <name type="scientific">Colletotrichum sojae</name>
    <dbReference type="NCBI Taxonomy" id="2175907"/>
    <lineage>
        <taxon>Eukaryota</taxon>
        <taxon>Fungi</taxon>
        <taxon>Dikarya</taxon>
        <taxon>Ascomycota</taxon>
        <taxon>Pezizomycotina</taxon>
        <taxon>Sordariomycetes</taxon>
        <taxon>Hypocreomycetidae</taxon>
        <taxon>Glomerellales</taxon>
        <taxon>Glomerellaceae</taxon>
        <taxon>Colletotrichum</taxon>
        <taxon>Colletotrichum orchidearum species complex</taxon>
    </lineage>
</organism>
<dbReference type="GO" id="GO:0005975">
    <property type="term" value="P:carbohydrate metabolic process"/>
    <property type="evidence" value="ECO:0007669"/>
    <property type="project" value="InterPro"/>
</dbReference>
<evidence type="ECO:0000259" key="2">
    <source>
        <dbReference type="Pfam" id="PF17389"/>
    </source>
</evidence>
<dbReference type="InterPro" id="IPR038595">
    <property type="entry name" value="LOR_sf"/>
</dbReference>
<dbReference type="Pfam" id="PF17390">
    <property type="entry name" value="Bac_rhamnosid_C"/>
    <property type="match status" value="1"/>
</dbReference>
<dbReference type="SUPFAM" id="SSF54518">
    <property type="entry name" value="Tubby C-terminal domain-like"/>
    <property type="match status" value="1"/>
</dbReference>
<feature type="domain" description="Alpha-L-rhamnosidase six-hairpin glycosidase" evidence="2">
    <location>
        <begin position="568"/>
        <end position="777"/>
    </location>
</feature>
<protein>
    <recommendedName>
        <fullName evidence="6">Alpha-L-rhamnosidase six-hairpin glycosidase domain-containing protein</fullName>
    </recommendedName>
</protein>
<dbReference type="AlphaFoldDB" id="A0A8H6MPY4"/>
<dbReference type="InterPro" id="IPR035398">
    <property type="entry name" value="Bac_rhamnosid_C"/>
</dbReference>
<dbReference type="Gene3D" id="2.40.160.200">
    <property type="entry name" value="LURP1-related"/>
    <property type="match status" value="1"/>
</dbReference>
<dbReference type="PANTHER" id="PTHR34987:SF4">
    <property type="entry name" value="ALPHA-L-RHAMNOSIDASE C-TERMINAL DOMAIN-CONTAINING PROTEIN"/>
    <property type="match status" value="1"/>
</dbReference>
<evidence type="ECO:0000313" key="5">
    <source>
        <dbReference type="Proteomes" id="UP000652219"/>
    </source>
</evidence>
<sequence>MNTAVPPPTFAPAKNAVGIFPQLTAQQTETLLLKEKILSLTGDSFDIKLANGQPILRVQGKVMSISGRKSVFDMAGNHLFDIVKEHLHLHTTFVAIDPNDRKILEVKSSFALLGSKATATFISPGTGKSESLSMKGNWLSTQADIVDVSTGQVLGQINRNMFKIRDFLGGAQTYALTVAPGVDMALMAAMCICLDEKKNDGKGGFIFSPRGVAVGCSAALQTQPFAPFTLTPENPVATLDYGVERAGFPVFDVSAVDGGPAQIEVKYTEHFDGLSHPFADGPYTFSNQLGNSFRVETFDITATGQFSSPLLQGGQRWQSVRLLANETAAVTFSSVGFEATIDVVEPEDLPAIVACIEKGSQKAIWEVDEENGVLARSVRPSLTWKATGWTNYTIEFETKTKRGGSWWATGAAVAGNGYTLLLTGELSEASRFANVNTTLTPPNTISLAYGPDFVNQTTLATYHLGSYQVPFPVKEDTWYHISTSMSPSGHLSVSINDTQVLNISRSDHAWLLLASPAASYSGTPDFTGSFGFGAYKDHAAYFRNVRAFDTANGSELYSNNLTSRDDVLAEYGTRANYESVCLDGPKRDRLVWLGDFYHTARISAVSTSQTNRSRGTLQLLLDSQIANGQMNISPNLGYDLPAVASAFAPSGAGGFGFGLQDYQLLGLMAFNDHVRLTNDLDWARETWSRWQRVVEWLLPQVNSTTGLISFDNGFGFTGPADGGSAISCEAVQALNGVADVASALGDTTSADRYRGFAAGIAAAVNEKLWNDEAGAYGYSLAAMNDISVAGTAFCITSGVASRDRAARSITALSSLRLEPGYKDTSLVSSNDSTVNISPNTNGFLLEALFAANATQVGKELITNLWGAMLPGNGTEEKDRSAVGTSWEYVNAATGQPGLGLFTSLSHPWGGAATYVLTEWAAGVRAADGVDGFGYRNWVVTPAAGVEMGLKTASASVVTAFGGNLSAEWRIDSGDMFVSIRAPVETQGKFVLAGESILLHGRSVYEFHVDASLEAGIV</sequence>
<name>A0A8H6MPY4_9PEZI</name>
<dbReference type="InterPro" id="IPR007612">
    <property type="entry name" value="LOR"/>
</dbReference>
<dbReference type="PANTHER" id="PTHR34987">
    <property type="entry name" value="C, PUTATIVE (AFU_ORTHOLOGUE AFUA_3G02880)-RELATED"/>
    <property type="match status" value="1"/>
</dbReference>
<dbReference type="InterPro" id="IPR008928">
    <property type="entry name" value="6-hairpin_glycosidase_sf"/>
</dbReference>
<dbReference type="GO" id="GO:0003824">
    <property type="term" value="F:catalytic activity"/>
    <property type="evidence" value="ECO:0007669"/>
    <property type="project" value="UniProtKB-ARBA"/>
</dbReference>
<dbReference type="Gene3D" id="2.60.120.560">
    <property type="entry name" value="Exo-inulinase, domain 1"/>
    <property type="match status" value="1"/>
</dbReference>
<gene>
    <name evidence="4" type="ORF">CSOJ01_10030</name>
</gene>
<dbReference type="InterPro" id="IPR035396">
    <property type="entry name" value="Bac_rhamnosid6H"/>
</dbReference>
<comment type="caution">
    <text evidence="4">The sequence shown here is derived from an EMBL/GenBank/DDBJ whole genome shotgun (WGS) entry which is preliminary data.</text>
</comment>
<evidence type="ECO:0000313" key="4">
    <source>
        <dbReference type="EMBL" id="KAF6804679.1"/>
    </source>
</evidence>
<feature type="domain" description="Alpha-L-rhamnosidase C-terminal" evidence="3">
    <location>
        <begin position="933"/>
        <end position="994"/>
    </location>
</feature>
<dbReference type="Gene3D" id="2.60.420.10">
    <property type="entry name" value="Maltose phosphorylase, domain 3"/>
    <property type="match status" value="1"/>
</dbReference>
<dbReference type="SUPFAM" id="SSF48208">
    <property type="entry name" value="Six-hairpin glycosidases"/>
    <property type="match status" value="1"/>
</dbReference>
<dbReference type="InterPro" id="IPR025659">
    <property type="entry name" value="Tubby-like_C"/>
</dbReference>
<keyword evidence="5" id="KW-1185">Reference proteome</keyword>
<dbReference type="Pfam" id="PF17389">
    <property type="entry name" value="Bac_rhamnosid6H"/>
    <property type="match status" value="1"/>
</dbReference>
<proteinExistence type="inferred from homology"/>
<reference evidence="4 5" key="1">
    <citation type="journal article" date="2020" name="Phytopathology">
        <title>Genome Sequence Resources of Colletotrichum truncatum, C. plurivorum, C. musicola, and C. sojae: Four Species Pathogenic to Soybean (Glycine max).</title>
        <authorList>
            <person name="Rogerio F."/>
            <person name="Boufleur T.R."/>
            <person name="Ciampi-Guillardi M."/>
            <person name="Sukno S.A."/>
            <person name="Thon M.R."/>
            <person name="Massola Junior N.S."/>
            <person name="Baroncelli R."/>
        </authorList>
    </citation>
    <scope>NUCLEOTIDE SEQUENCE [LARGE SCALE GENOMIC DNA]</scope>
    <source>
        <strain evidence="4 5">LFN0009</strain>
    </source>
</reference>
<comment type="similarity">
    <text evidence="1">Belongs to the LOR family.</text>
</comment>
<dbReference type="InterPro" id="IPR012341">
    <property type="entry name" value="6hp_glycosidase-like_sf"/>
</dbReference>
<evidence type="ECO:0008006" key="6">
    <source>
        <dbReference type="Google" id="ProtNLM"/>
    </source>
</evidence>
<evidence type="ECO:0000259" key="3">
    <source>
        <dbReference type="Pfam" id="PF17390"/>
    </source>
</evidence>
<dbReference type="Gene3D" id="1.50.10.10">
    <property type="match status" value="1"/>
</dbReference>
<accession>A0A8H6MPY4</accession>
<evidence type="ECO:0000256" key="1">
    <source>
        <dbReference type="ARBA" id="ARBA00005437"/>
    </source>
</evidence>